<dbReference type="Pfam" id="PF13340">
    <property type="entry name" value="DUF4096"/>
    <property type="match status" value="1"/>
</dbReference>
<protein>
    <submittedName>
        <fullName evidence="2">Putative transposase</fullName>
    </submittedName>
</protein>
<dbReference type="PANTHER" id="PTHR46637">
    <property type="entry name" value="TIS1421-TRANSPOSASE PROTEIN A"/>
    <property type="match status" value="1"/>
</dbReference>
<reference evidence="2" key="1">
    <citation type="submission" date="2009-12" db="EMBL/GenBank/DDBJ databases">
        <title>An ATP-Independent Strategy for Carboxylic Acid Activation and Amide Bond Formation Revealed upon Characterization of the A-503083 Biosynthetic Gene Cluster.</title>
        <authorList>
            <person name="Funabashi M."/>
            <person name="Nonaka K."/>
            <person name="Hosobuchi M."/>
            <person name="Fujita Y."/>
            <person name="Shibata T."/>
            <person name="Chi X."/>
            <person name="Yang Z."/>
            <person name="Van Lanen S.G."/>
        </authorList>
    </citation>
    <scope>NUCLEOTIDE SEQUENCE</scope>
    <source>
        <strain evidence="2">SANK 62799</strain>
    </source>
</reference>
<dbReference type="PANTHER" id="PTHR46637:SF1">
    <property type="entry name" value="BLL5188 PROTEIN"/>
    <property type="match status" value="1"/>
</dbReference>
<dbReference type="InterPro" id="IPR052909">
    <property type="entry name" value="Transposase_6_like"/>
</dbReference>
<dbReference type="EMBL" id="AB538860">
    <property type="protein sequence ID" value="BAJ19065.1"/>
    <property type="molecule type" value="Genomic_DNA"/>
</dbReference>
<proteinExistence type="predicted"/>
<accession>E1CG51</accession>
<dbReference type="InterPro" id="IPR025161">
    <property type="entry name" value="IS402-like_dom"/>
</dbReference>
<name>E1CG51_9ACTN</name>
<evidence type="ECO:0000259" key="1">
    <source>
        <dbReference type="Pfam" id="PF13340"/>
    </source>
</evidence>
<dbReference type="AlphaFoldDB" id="E1CG51"/>
<evidence type="ECO:0000313" key="2">
    <source>
        <dbReference type="EMBL" id="BAJ19065.1"/>
    </source>
</evidence>
<feature type="domain" description="Insertion element IS402-like" evidence="1">
    <location>
        <begin position="17"/>
        <end position="92"/>
    </location>
</feature>
<sequence length="133" mass="14916">MGWRDGGIDQLSQRLVPDELWMLVEPVIPRLRDLPQAGGTASAEDRAVFTATVYVVTSGCAWRDLPPTFGVAFQAVQRRFGQWTEAGMWPRLRCAVLDELDTQVQSDWFQAVVDAAMMRAKREGEARTHPGKL</sequence>
<organism evidence="2">
    <name type="scientific">Streptomyces sp. SANK 62799</name>
    <dbReference type="NCBI Taxonomy" id="701528"/>
    <lineage>
        <taxon>Bacteria</taxon>
        <taxon>Bacillati</taxon>
        <taxon>Actinomycetota</taxon>
        <taxon>Actinomycetes</taxon>
        <taxon>Kitasatosporales</taxon>
        <taxon>Streptomycetaceae</taxon>
        <taxon>Streptomyces</taxon>
    </lineage>
</organism>